<dbReference type="OrthoDB" id="4217976at2"/>
<keyword evidence="5" id="KW-1185">Reference proteome</keyword>
<name>A0A1H2W2I6_9PSEU</name>
<dbReference type="InterPro" id="IPR010300">
    <property type="entry name" value="CDO_1"/>
</dbReference>
<protein>
    <submittedName>
        <fullName evidence="4">Cysteine dioxygenase type I</fullName>
    </submittedName>
</protein>
<dbReference type="InterPro" id="IPR014710">
    <property type="entry name" value="RmlC-like_jellyroll"/>
</dbReference>
<feature type="binding site" evidence="2">
    <location>
        <position position="158"/>
    </location>
    <ligand>
        <name>Fe cation</name>
        <dbReference type="ChEBI" id="CHEBI:24875"/>
        <note>catalytic</note>
    </ligand>
</feature>
<dbReference type="CDD" id="cd10548">
    <property type="entry name" value="cupin_CDO"/>
    <property type="match status" value="1"/>
</dbReference>
<dbReference type="EMBL" id="FNOK01000005">
    <property type="protein sequence ID" value="SDW74745.1"/>
    <property type="molecule type" value="Genomic_DNA"/>
</dbReference>
<dbReference type="InterPro" id="IPR011051">
    <property type="entry name" value="RmlC_Cupin_sf"/>
</dbReference>
<comment type="similarity">
    <text evidence="1">Belongs to the cysteine dioxygenase family.</text>
</comment>
<feature type="region of interest" description="Disordered" evidence="3">
    <location>
        <begin position="192"/>
        <end position="212"/>
    </location>
</feature>
<reference evidence="5" key="1">
    <citation type="submission" date="2016-10" db="EMBL/GenBank/DDBJ databases">
        <authorList>
            <person name="Varghese N."/>
            <person name="Submissions S."/>
        </authorList>
    </citation>
    <scope>NUCLEOTIDE SEQUENCE [LARGE SCALE GENOMIC DNA]</scope>
    <source>
        <strain evidence="5">CGMCC 4.3530</strain>
    </source>
</reference>
<dbReference type="STRING" id="418495.SAMN05216215_100531"/>
<dbReference type="AlphaFoldDB" id="A0A1H2W2I6"/>
<evidence type="ECO:0000256" key="2">
    <source>
        <dbReference type="PIRSR" id="PIRSR610300-51"/>
    </source>
</evidence>
<accession>A0A1H2W2I6</accession>
<sequence length="212" mass="22999">MSAVRQHPSNGNPTTPVSEYTPTEPVPAPGAVEMHPGLDLPLLHDLIRPDHLLWSPRELRDLTSLVTSELTGPLLDIVRVDDQQRWWAKLGLTGGVELWLLSWAPEQGTKPHDHGGASGSFSVLFGALREDYRYPAGPVRTVHHDVGSGVGFGSGRAHQVRNVSSVNSASVHAYSPPLLPVRYYSDLAEVPPVPPQRIHAPQPSAPQPKELG</sequence>
<evidence type="ECO:0000256" key="1">
    <source>
        <dbReference type="ARBA" id="ARBA00006622"/>
    </source>
</evidence>
<feature type="region of interest" description="Disordered" evidence="3">
    <location>
        <begin position="1"/>
        <end position="33"/>
    </location>
</feature>
<dbReference type="GO" id="GO:0016702">
    <property type="term" value="F:oxidoreductase activity, acting on single donors with incorporation of molecular oxygen, incorporation of two atoms of oxygen"/>
    <property type="evidence" value="ECO:0007669"/>
    <property type="project" value="InterPro"/>
</dbReference>
<keyword evidence="2" id="KW-0479">Metal-binding</keyword>
<evidence type="ECO:0000313" key="4">
    <source>
        <dbReference type="EMBL" id="SDW74745.1"/>
    </source>
</evidence>
<feature type="binding site" evidence="2">
    <location>
        <position position="112"/>
    </location>
    <ligand>
        <name>Fe cation</name>
        <dbReference type="ChEBI" id="CHEBI:24875"/>
        <note>catalytic</note>
    </ligand>
</feature>
<feature type="binding site" evidence="2">
    <location>
        <position position="114"/>
    </location>
    <ligand>
        <name>Fe cation</name>
        <dbReference type="ChEBI" id="CHEBI:24875"/>
        <note>catalytic</note>
    </ligand>
</feature>
<dbReference type="Proteomes" id="UP000199529">
    <property type="component" value="Unassembled WGS sequence"/>
</dbReference>
<keyword evidence="2" id="KW-0408">Iron</keyword>
<dbReference type="Pfam" id="PF05995">
    <property type="entry name" value="CDO_I"/>
    <property type="match status" value="1"/>
</dbReference>
<feature type="compositionally biased region" description="Polar residues" evidence="3">
    <location>
        <begin position="7"/>
        <end position="21"/>
    </location>
</feature>
<keyword evidence="4" id="KW-0223">Dioxygenase</keyword>
<organism evidence="4 5">
    <name type="scientific">Saccharopolyspora shandongensis</name>
    <dbReference type="NCBI Taxonomy" id="418495"/>
    <lineage>
        <taxon>Bacteria</taxon>
        <taxon>Bacillati</taxon>
        <taxon>Actinomycetota</taxon>
        <taxon>Actinomycetes</taxon>
        <taxon>Pseudonocardiales</taxon>
        <taxon>Pseudonocardiaceae</taxon>
        <taxon>Saccharopolyspora</taxon>
    </lineage>
</organism>
<dbReference type="Gene3D" id="2.60.120.10">
    <property type="entry name" value="Jelly Rolls"/>
    <property type="match status" value="1"/>
</dbReference>
<evidence type="ECO:0000313" key="5">
    <source>
        <dbReference type="Proteomes" id="UP000199529"/>
    </source>
</evidence>
<dbReference type="GO" id="GO:0005506">
    <property type="term" value="F:iron ion binding"/>
    <property type="evidence" value="ECO:0007669"/>
    <property type="project" value="InterPro"/>
</dbReference>
<keyword evidence="4" id="KW-0560">Oxidoreductase</keyword>
<evidence type="ECO:0000256" key="3">
    <source>
        <dbReference type="SAM" id="MobiDB-lite"/>
    </source>
</evidence>
<proteinExistence type="inferred from homology"/>
<dbReference type="SUPFAM" id="SSF51182">
    <property type="entry name" value="RmlC-like cupins"/>
    <property type="match status" value="1"/>
</dbReference>
<gene>
    <name evidence="4" type="ORF">SAMN05216215_100531</name>
</gene>